<dbReference type="InterPro" id="IPR029154">
    <property type="entry name" value="HIBADH-like_NADP-bd"/>
</dbReference>
<sequence length="304" mass="31489">MAIIGWVGLGNMGRPMAANLVKAGHTVQGFDVVEAAVTAAAEDGITPAKSIEEAVNGAEIVFTMLPKGEHARSVYLTDGGVLEVASKDTILVDSSTIDFDTARALHDAAREAGYVFLDAPVSGGVTGAAAGTLTFMVGAEDEDFEAAKKYIEPMAGNIFHAGGDAAGQAAKIVNNMMLAISAQGVAEGAVLADRFGLSHETFLNIAKVSSGDSWPLRTWYPVPGVVDTAAANNGFKPGFAVSLMRKDLGLALAGGETQGVPLDAAQLVADKLDKLIDEGWELADTMALIRNIDPEAEGLPKNFS</sequence>
<evidence type="ECO:0000259" key="8">
    <source>
        <dbReference type="Pfam" id="PF14833"/>
    </source>
</evidence>
<comment type="pathway">
    <text evidence="1">Amino-acid degradation.</text>
</comment>
<dbReference type="Pfam" id="PF03446">
    <property type="entry name" value="NAD_binding_2"/>
    <property type="match status" value="1"/>
</dbReference>
<dbReference type="PANTHER" id="PTHR22981:SF7">
    <property type="entry name" value="3-HYDROXYISOBUTYRATE DEHYDROGENASE, MITOCHONDRIAL"/>
    <property type="match status" value="1"/>
</dbReference>
<evidence type="ECO:0000313" key="9">
    <source>
        <dbReference type="EMBL" id="KXZ59808.1"/>
    </source>
</evidence>
<name>A0A150HDD3_9MICO</name>
<feature type="domain" description="3-hydroxyisobutyrate dehydrogenase-like NAD-binding" evidence="8">
    <location>
        <begin position="166"/>
        <end position="290"/>
    </location>
</feature>
<evidence type="ECO:0000259" key="7">
    <source>
        <dbReference type="Pfam" id="PF03446"/>
    </source>
</evidence>
<evidence type="ECO:0000256" key="6">
    <source>
        <dbReference type="PIRSR" id="PIRSR000103-1"/>
    </source>
</evidence>
<dbReference type="Pfam" id="PF14833">
    <property type="entry name" value="NAD_binding_11"/>
    <property type="match status" value="1"/>
</dbReference>
<dbReference type="InterPro" id="IPR006115">
    <property type="entry name" value="6PGDH_NADP-bd"/>
</dbReference>
<comment type="caution">
    <text evidence="9">The sequence shown here is derived from an EMBL/GenBank/DDBJ whole genome shotgun (WGS) entry which is preliminary data.</text>
</comment>
<keyword evidence="3" id="KW-0101">Branched-chain amino acid catabolism</keyword>
<proteinExistence type="inferred from homology"/>
<comment type="similarity">
    <text evidence="2">Belongs to the HIBADH-related family.</text>
</comment>
<evidence type="ECO:0000256" key="3">
    <source>
        <dbReference type="ARBA" id="ARBA00022456"/>
    </source>
</evidence>
<feature type="domain" description="6-phosphogluconate dehydrogenase NADP-binding" evidence="7">
    <location>
        <begin position="4"/>
        <end position="162"/>
    </location>
</feature>
<keyword evidence="10" id="KW-1185">Reference proteome</keyword>
<dbReference type="EC" id="1.1.1.31" evidence="9"/>
<dbReference type="PATRIC" id="fig|479117.4.peg.23"/>
<dbReference type="SUPFAM" id="SSF48179">
    <property type="entry name" value="6-phosphogluconate dehydrogenase C-terminal domain-like"/>
    <property type="match status" value="1"/>
</dbReference>
<dbReference type="RefSeq" id="WP_062019312.1">
    <property type="nucleotide sequence ID" value="NZ_LQQC01000001.1"/>
</dbReference>
<feature type="active site" evidence="6">
    <location>
        <position position="171"/>
    </location>
</feature>
<evidence type="ECO:0000256" key="1">
    <source>
        <dbReference type="ARBA" id="ARBA00005023"/>
    </source>
</evidence>
<evidence type="ECO:0000256" key="4">
    <source>
        <dbReference type="ARBA" id="ARBA00023002"/>
    </source>
</evidence>
<dbReference type="InterPro" id="IPR013328">
    <property type="entry name" value="6PGD_dom2"/>
</dbReference>
<dbReference type="SUPFAM" id="SSF51735">
    <property type="entry name" value="NAD(P)-binding Rossmann-fold domains"/>
    <property type="match status" value="1"/>
</dbReference>
<keyword evidence="4 9" id="KW-0560">Oxidoreductase</keyword>
<dbReference type="InterPro" id="IPR008927">
    <property type="entry name" value="6-PGluconate_DH-like_C_sf"/>
</dbReference>
<dbReference type="GO" id="GO:0009083">
    <property type="term" value="P:branched-chain amino acid catabolic process"/>
    <property type="evidence" value="ECO:0007669"/>
    <property type="project" value="UniProtKB-KW"/>
</dbReference>
<organism evidence="9 10">
    <name type="scientific">Brevibacterium ravenspurgense</name>
    <dbReference type="NCBI Taxonomy" id="479117"/>
    <lineage>
        <taxon>Bacteria</taxon>
        <taxon>Bacillati</taxon>
        <taxon>Actinomycetota</taxon>
        <taxon>Actinomycetes</taxon>
        <taxon>Micrococcales</taxon>
        <taxon>Brevibacteriaceae</taxon>
        <taxon>Brevibacterium</taxon>
    </lineage>
</organism>
<protein>
    <submittedName>
        <fullName evidence="9">3-hydroxyisobutyrate dehydrogenase</fullName>
        <ecNumber evidence="9">1.1.1.31</ecNumber>
    </submittedName>
</protein>
<dbReference type="InterPro" id="IPR015815">
    <property type="entry name" value="HIBADH-related"/>
</dbReference>
<evidence type="ECO:0000313" key="10">
    <source>
        <dbReference type="Proteomes" id="UP000243589"/>
    </source>
</evidence>
<dbReference type="PIRSF" id="PIRSF000103">
    <property type="entry name" value="HIBADH"/>
    <property type="match status" value="1"/>
</dbReference>
<evidence type="ECO:0000256" key="5">
    <source>
        <dbReference type="ARBA" id="ARBA00023027"/>
    </source>
</evidence>
<dbReference type="Gene3D" id="3.40.50.720">
    <property type="entry name" value="NAD(P)-binding Rossmann-like Domain"/>
    <property type="match status" value="1"/>
</dbReference>
<dbReference type="EMBL" id="LQQC01000001">
    <property type="protein sequence ID" value="KXZ59808.1"/>
    <property type="molecule type" value="Genomic_DNA"/>
</dbReference>
<dbReference type="Gene3D" id="1.10.1040.10">
    <property type="entry name" value="N-(1-d-carboxylethyl)-l-norvaline Dehydrogenase, domain 2"/>
    <property type="match status" value="1"/>
</dbReference>
<gene>
    <name evidence="9" type="primary">mmsB</name>
    <name evidence="9" type="ORF">Bravens_00023</name>
</gene>
<dbReference type="InterPro" id="IPR036291">
    <property type="entry name" value="NAD(P)-bd_dom_sf"/>
</dbReference>
<accession>A0A150HDD3</accession>
<reference evidence="9 10" key="1">
    <citation type="submission" date="2016-01" db="EMBL/GenBank/DDBJ databases">
        <title>Use of Whole Genome Sequencing to ascertain that Brevibacterium massiliense (Roux, Raoult 2009) is a later heterotypic synonym of Brevibacterium ravenspurgense (Mages 2008).</title>
        <authorList>
            <person name="Bernier A.-M."/>
            <person name="Burdz T."/>
            <person name="Huynh C."/>
            <person name="Pachecho A.L."/>
            <person name="Wiebe D."/>
            <person name="Bonner C."/>
            <person name="Bernard K."/>
        </authorList>
    </citation>
    <scope>NUCLEOTIDE SEQUENCE [LARGE SCALE GENOMIC DNA]</scope>
    <source>
        <strain evidence="9 10">CCUG56047</strain>
    </source>
</reference>
<dbReference type="GO" id="GO:0051287">
    <property type="term" value="F:NAD binding"/>
    <property type="evidence" value="ECO:0007669"/>
    <property type="project" value="InterPro"/>
</dbReference>
<dbReference type="GO" id="GO:0050661">
    <property type="term" value="F:NADP binding"/>
    <property type="evidence" value="ECO:0007669"/>
    <property type="project" value="InterPro"/>
</dbReference>
<dbReference type="AlphaFoldDB" id="A0A150HDD3"/>
<dbReference type="Proteomes" id="UP000243589">
    <property type="component" value="Unassembled WGS sequence"/>
</dbReference>
<dbReference type="GO" id="GO:0008442">
    <property type="term" value="F:3-hydroxyisobutyrate dehydrogenase activity"/>
    <property type="evidence" value="ECO:0007669"/>
    <property type="project" value="UniProtKB-EC"/>
</dbReference>
<evidence type="ECO:0000256" key="2">
    <source>
        <dbReference type="ARBA" id="ARBA00009080"/>
    </source>
</evidence>
<keyword evidence="5" id="KW-0520">NAD</keyword>
<dbReference type="PANTHER" id="PTHR22981">
    <property type="entry name" value="3-HYDROXYISOBUTYRATE DEHYDROGENASE-RELATED"/>
    <property type="match status" value="1"/>
</dbReference>
<dbReference type="InterPro" id="IPR011548">
    <property type="entry name" value="HIBADH"/>
</dbReference>
<dbReference type="NCBIfam" id="TIGR01692">
    <property type="entry name" value="HIBADH"/>
    <property type="match status" value="1"/>
</dbReference>